<proteinExistence type="inferred from homology"/>
<dbReference type="AlphaFoldDB" id="A0AAV4ZGH4"/>
<gene>
    <name evidence="9" type="ORF">BHAOGJBA_1035</name>
</gene>
<dbReference type="GO" id="GO:0044780">
    <property type="term" value="P:bacterial-type flagellum assembly"/>
    <property type="evidence" value="ECO:0007669"/>
    <property type="project" value="InterPro"/>
</dbReference>
<dbReference type="GO" id="GO:0005576">
    <property type="term" value="C:extracellular region"/>
    <property type="evidence" value="ECO:0007669"/>
    <property type="project" value="UniProtKB-SubCell"/>
</dbReference>
<dbReference type="Pfam" id="PF06429">
    <property type="entry name" value="Flg_bbr_C"/>
    <property type="match status" value="1"/>
</dbReference>
<keyword evidence="5" id="KW-0964">Secreted</keyword>
<reference evidence="9" key="2">
    <citation type="submission" date="2021-08" db="EMBL/GenBank/DDBJ databases">
        <authorList>
            <person name="Tani A."/>
            <person name="Ola A."/>
            <person name="Ogura Y."/>
            <person name="Katsura K."/>
            <person name="Hayashi T."/>
        </authorList>
    </citation>
    <scope>NUCLEOTIDE SEQUENCE</scope>
    <source>
        <strain evidence="9">DSM 16372</strain>
    </source>
</reference>
<evidence type="ECO:0000259" key="7">
    <source>
        <dbReference type="Pfam" id="PF06429"/>
    </source>
</evidence>
<dbReference type="Proteomes" id="UP001055247">
    <property type="component" value="Unassembled WGS sequence"/>
</dbReference>
<dbReference type="InterPro" id="IPR053927">
    <property type="entry name" value="FlgK_helical"/>
</dbReference>
<dbReference type="EMBL" id="BPQO01000003">
    <property type="protein sequence ID" value="GJD87531.1"/>
    <property type="molecule type" value="Genomic_DNA"/>
</dbReference>
<accession>A0AAV4ZGH4</accession>
<comment type="similarity">
    <text evidence="3">Belongs to the flagella basal body rod proteins family.</text>
</comment>
<name>A0AAV4ZGH4_9HYPH</name>
<feature type="domain" description="Flagellar hook-associated protein FlgK helical" evidence="8">
    <location>
        <begin position="95"/>
        <end position="299"/>
    </location>
</feature>
<evidence type="ECO:0000256" key="1">
    <source>
        <dbReference type="ARBA" id="ARBA00004365"/>
    </source>
</evidence>
<keyword evidence="6" id="KW-0975">Bacterial flagellum</keyword>
<dbReference type="NCBIfam" id="TIGR02492">
    <property type="entry name" value="flgK_ends"/>
    <property type="match status" value="1"/>
</dbReference>
<protein>
    <recommendedName>
        <fullName evidence="4">Flagellar hook-associated protein 1</fullName>
    </recommendedName>
</protein>
<dbReference type="GO" id="GO:0005198">
    <property type="term" value="F:structural molecule activity"/>
    <property type="evidence" value="ECO:0007669"/>
    <property type="project" value="InterPro"/>
</dbReference>
<evidence type="ECO:0000259" key="8">
    <source>
        <dbReference type="Pfam" id="PF22638"/>
    </source>
</evidence>
<feature type="domain" description="Flagellar basal-body/hook protein C-terminal" evidence="7">
    <location>
        <begin position="448"/>
        <end position="484"/>
    </location>
</feature>
<organism evidence="9 10">
    <name type="scientific">Methylobacterium hispanicum</name>
    <dbReference type="NCBI Taxonomy" id="270350"/>
    <lineage>
        <taxon>Bacteria</taxon>
        <taxon>Pseudomonadati</taxon>
        <taxon>Pseudomonadota</taxon>
        <taxon>Alphaproteobacteria</taxon>
        <taxon>Hyphomicrobiales</taxon>
        <taxon>Methylobacteriaceae</taxon>
        <taxon>Methylobacterium</taxon>
    </lineage>
</organism>
<evidence type="ECO:0000313" key="9">
    <source>
        <dbReference type="EMBL" id="GJD87531.1"/>
    </source>
</evidence>
<dbReference type="InterPro" id="IPR010930">
    <property type="entry name" value="Flg_bb/hook_C_dom"/>
</dbReference>
<dbReference type="Pfam" id="PF22638">
    <property type="entry name" value="FlgK_D1"/>
    <property type="match status" value="1"/>
</dbReference>
<evidence type="ECO:0000256" key="5">
    <source>
        <dbReference type="ARBA" id="ARBA00022525"/>
    </source>
</evidence>
<dbReference type="PANTHER" id="PTHR30033:SF1">
    <property type="entry name" value="FLAGELLAR HOOK-ASSOCIATED PROTEIN 1"/>
    <property type="match status" value="1"/>
</dbReference>
<evidence type="ECO:0000313" key="10">
    <source>
        <dbReference type="Proteomes" id="UP001055247"/>
    </source>
</evidence>
<sequence>MGLQIALSTARNALLATSSQIAVASRNVAGANDAGYARKIATLVTGNGNAQVIITRAGDQALFTRKLGATSDEAASAARLDGLKTLAQTVGDTADATSPAARLGALSAALQAAANQPDSSDLARSAVNAARDLAGSLNDAAAAVQSVRADADSAIKASVATINGLLQQFDATNYAVVRGTANGTDITDSLDDRDRILTQLSAELGITTVTRPDGGMAIYTDGGAALYERGARTVRFDPNAPPPGNAVTVDGVAVTGAGAAMPLKSGRIAGLADLRDGAAVAYGAQLDAMASALVRAFSETYTVADPPPATTVSTVRAAGLFTGTDAAAVPADGAVVAGLAGTIRVAARVDPQQGGDVSRLRDGGIYDARTVVGTGQAAYAGRLNALVTSLGAARTVGTGTDLAGSATLAGFAAASAGWLSQARKDATAAAEYQSTLLSRATDALSNVAGVNGDDETALTLQLERSYTASAKILTVVDDLLKTLMDAVR</sequence>
<keyword evidence="10" id="KW-1185">Reference proteome</keyword>
<evidence type="ECO:0000256" key="4">
    <source>
        <dbReference type="ARBA" id="ARBA00016244"/>
    </source>
</evidence>
<evidence type="ECO:0000256" key="3">
    <source>
        <dbReference type="ARBA" id="ARBA00009677"/>
    </source>
</evidence>
<dbReference type="GO" id="GO:0009424">
    <property type="term" value="C:bacterial-type flagellum hook"/>
    <property type="evidence" value="ECO:0007669"/>
    <property type="project" value="InterPro"/>
</dbReference>
<comment type="subcellular location">
    <subcellularLocation>
        <location evidence="1">Bacterial flagellum</location>
    </subcellularLocation>
    <subcellularLocation>
        <location evidence="2">Secreted</location>
    </subcellularLocation>
</comment>
<dbReference type="PANTHER" id="PTHR30033">
    <property type="entry name" value="FLAGELLAR HOOK-ASSOCIATED PROTEIN 1"/>
    <property type="match status" value="1"/>
</dbReference>
<dbReference type="SUPFAM" id="SSF64518">
    <property type="entry name" value="Phase 1 flagellin"/>
    <property type="match status" value="1"/>
</dbReference>
<dbReference type="InterPro" id="IPR002371">
    <property type="entry name" value="FlgK"/>
</dbReference>
<evidence type="ECO:0000256" key="2">
    <source>
        <dbReference type="ARBA" id="ARBA00004613"/>
    </source>
</evidence>
<evidence type="ECO:0000256" key="6">
    <source>
        <dbReference type="ARBA" id="ARBA00023143"/>
    </source>
</evidence>
<reference evidence="9" key="1">
    <citation type="journal article" date="2016" name="Front. Microbiol.">
        <title>Genome Sequence of the Piezophilic, Mesophilic Sulfate-Reducing Bacterium Desulfovibrio indicus J2T.</title>
        <authorList>
            <person name="Cao J."/>
            <person name="Maignien L."/>
            <person name="Shao Z."/>
            <person name="Alain K."/>
            <person name="Jebbar M."/>
        </authorList>
    </citation>
    <scope>NUCLEOTIDE SEQUENCE</scope>
    <source>
        <strain evidence="9">DSM 16372</strain>
    </source>
</reference>
<comment type="caution">
    <text evidence="9">The sequence shown here is derived from an EMBL/GenBank/DDBJ whole genome shotgun (WGS) entry which is preliminary data.</text>
</comment>
<dbReference type="RefSeq" id="WP_066922586.1">
    <property type="nucleotide sequence ID" value="NZ_BPQO01000003.1"/>
</dbReference>